<keyword evidence="3" id="KW-1185">Reference proteome</keyword>
<name>A0A1I0L9X2_9BACT</name>
<evidence type="ECO:0000313" key="3">
    <source>
        <dbReference type="Proteomes" id="UP000199181"/>
    </source>
</evidence>
<keyword evidence="1" id="KW-1133">Transmembrane helix</keyword>
<dbReference type="EMBL" id="FOIJ01000023">
    <property type="protein sequence ID" value="SEU36916.1"/>
    <property type="molecule type" value="Genomic_DNA"/>
</dbReference>
<dbReference type="Proteomes" id="UP000199181">
    <property type="component" value="Unassembled WGS sequence"/>
</dbReference>
<protein>
    <submittedName>
        <fullName evidence="2">Uncharacterized protein</fullName>
    </submittedName>
</protein>
<organism evidence="2 3">
    <name type="scientific">Stigmatella erecta</name>
    <dbReference type="NCBI Taxonomy" id="83460"/>
    <lineage>
        <taxon>Bacteria</taxon>
        <taxon>Pseudomonadati</taxon>
        <taxon>Myxococcota</taxon>
        <taxon>Myxococcia</taxon>
        <taxon>Myxococcales</taxon>
        <taxon>Cystobacterineae</taxon>
        <taxon>Archangiaceae</taxon>
        <taxon>Stigmatella</taxon>
    </lineage>
</organism>
<sequence length="297" mass="33393">MSTAKRTKATRGAYQLVVLAIRNEARRVENLLKGVMVVDSEECALLVGPAAPLHRMAESKDVNPYHLGHSCRSLPALSCLRERAKVSCMLPSLSLWSDVLKIIIPVIVASGLGIWANRKLEHLKKDIQNMLAVRARRTDFLRSQIEKLYGPLSFYLDLNSQNLALHADILRVDTSSPQLRLTSKEIDQVITAINLYARRTTANNEAIADLLRAQWAWLDTDDGEVMIKHVFAHIRSNVEFDLANNAKLPLDYYREGSIKPPTVHSTDLADRIRKKLQDKQLELSGLVSAVTTTRDEH</sequence>
<evidence type="ECO:0000313" key="2">
    <source>
        <dbReference type="EMBL" id="SEU36916.1"/>
    </source>
</evidence>
<keyword evidence="1" id="KW-0812">Transmembrane</keyword>
<proteinExistence type="predicted"/>
<reference evidence="3" key="1">
    <citation type="submission" date="2016-10" db="EMBL/GenBank/DDBJ databases">
        <authorList>
            <person name="Varghese N."/>
            <person name="Submissions S."/>
        </authorList>
    </citation>
    <scope>NUCLEOTIDE SEQUENCE [LARGE SCALE GENOMIC DNA]</scope>
    <source>
        <strain evidence="3">DSM 16858</strain>
    </source>
</reference>
<dbReference type="AlphaFoldDB" id="A0A1I0L9X2"/>
<accession>A0A1I0L9X2</accession>
<gene>
    <name evidence="2" type="ORF">SAMN05443639_12311</name>
</gene>
<feature type="transmembrane region" description="Helical" evidence="1">
    <location>
        <begin position="99"/>
        <end position="116"/>
    </location>
</feature>
<evidence type="ECO:0000256" key="1">
    <source>
        <dbReference type="SAM" id="Phobius"/>
    </source>
</evidence>
<keyword evidence="1" id="KW-0472">Membrane</keyword>